<dbReference type="EMBL" id="CAKKLH010000313">
    <property type="protein sequence ID" value="CAH0111288.1"/>
    <property type="molecule type" value="Genomic_DNA"/>
</dbReference>
<feature type="domain" description="Amine oxidase" evidence="1">
    <location>
        <begin position="12"/>
        <end position="465"/>
    </location>
</feature>
<keyword evidence="3" id="KW-1185">Reference proteome</keyword>
<dbReference type="InterPro" id="IPR036188">
    <property type="entry name" value="FAD/NAD-bd_sf"/>
</dbReference>
<evidence type="ECO:0000259" key="1">
    <source>
        <dbReference type="Pfam" id="PF01593"/>
    </source>
</evidence>
<dbReference type="Pfam" id="PF01593">
    <property type="entry name" value="Amino_oxidase"/>
    <property type="match status" value="1"/>
</dbReference>
<gene>
    <name evidence="2" type="ORF">DGAL_LOCUS14928</name>
</gene>
<dbReference type="GO" id="GO:0046592">
    <property type="term" value="F:polyamine oxidase activity"/>
    <property type="evidence" value="ECO:0007669"/>
    <property type="project" value="TreeGrafter"/>
</dbReference>
<dbReference type="InterPro" id="IPR050281">
    <property type="entry name" value="Flavin_monoamine_oxidase"/>
</dbReference>
<evidence type="ECO:0000313" key="3">
    <source>
        <dbReference type="Proteomes" id="UP000789390"/>
    </source>
</evidence>
<evidence type="ECO:0000313" key="2">
    <source>
        <dbReference type="EMBL" id="CAH0111288.1"/>
    </source>
</evidence>
<reference evidence="2" key="1">
    <citation type="submission" date="2021-11" db="EMBL/GenBank/DDBJ databases">
        <authorList>
            <person name="Schell T."/>
        </authorList>
    </citation>
    <scope>NUCLEOTIDE SEQUENCE</scope>
    <source>
        <strain evidence="2">M5</strain>
    </source>
</reference>
<comment type="caution">
    <text evidence="2">The sequence shown here is derived from an EMBL/GenBank/DDBJ whole genome shotgun (WGS) entry which is preliminary data.</text>
</comment>
<dbReference type="InterPro" id="IPR002937">
    <property type="entry name" value="Amino_oxidase"/>
</dbReference>
<dbReference type="PANTHER" id="PTHR10742:SF398">
    <property type="entry name" value="AMINE OXIDASE DOMAIN-CONTAINING PROTEIN-RELATED"/>
    <property type="match status" value="1"/>
</dbReference>
<proteinExistence type="predicted"/>
<dbReference type="Gene3D" id="3.50.50.60">
    <property type="entry name" value="FAD/NAD(P)-binding domain"/>
    <property type="match status" value="1"/>
</dbReference>
<protein>
    <recommendedName>
        <fullName evidence="1">Amine oxidase domain-containing protein</fullName>
    </recommendedName>
</protein>
<dbReference type="SUPFAM" id="SSF54373">
    <property type="entry name" value="FAD-linked reductases, C-terminal domain"/>
    <property type="match status" value="1"/>
</dbReference>
<dbReference type="Gene3D" id="3.90.660.10">
    <property type="match status" value="1"/>
</dbReference>
<dbReference type="SUPFAM" id="SSF51905">
    <property type="entry name" value="FAD/NAD(P)-binding domain"/>
    <property type="match status" value="1"/>
</dbReference>
<dbReference type="AlphaFoldDB" id="A0A8J2RX49"/>
<dbReference type="Proteomes" id="UP000789390">
    <property type="component" value="Unassembled WGS sequence"/>
</dbReference>
<dbReference type="PANTHER" id="PTHR10742">
    <property type="entry name" value="FLAVIN MONOAMINE OXIDASE"/>
    <property type="match status" value="1"/>
</dbReference>
<accession>A0A8J2RX49</accession>
<dbReference type="OrthoDB" id="6353658at2759"/>
<organism evidence="2 3">
    <name type="scientific">Daphnia galeata</name>
    <dbReference type="NCBI Taxonomy" id="27404"/>
    <lineage>
        <taxon>Eukaryota</taxon>
        <taxon>Metazoa</taxon>
        <taxon>Ecdysozoa</taxon>
        <taxon>Arthropoda</taxon>
        <taxon>Crustacea</taxon>
        <taxon>Branchiopoda</taxon>
        <taxon>Diplostraca</taxon>
        <taxon>Cladocera</taxon>
        <taxon>Anomopoda</taxon>
        <taxon>Daphniidae</taxon>
        <taxon>Daphnia</taxon>
    </lineage>
</organism>
<name>A0A8J2RX49_9CRUS</name>
<sequence>MMNLIIIGAGASGLAAASRLIERGLDPTKITILEAENRIGGRIFTVPHGSSVIEIGAQWVHGKEGNVVYPLAAAAGETWNDIFTLESTGHANDVNMAYTDGRKISQAQLKEFKKILESIYDDSKRELPQWKKSLGEYYENKYGELLDQGFLSSMDRMTAMDLLDWAQRAQNIEDGADDWKETYGVESLNYFVEEDYTTVWKRGYSVLFDILMKNVPKTSNGLKLSLSDRIKLNSPVNLIRWNSGQVQVVCSHQTYYADMVLVTCSLGVLKDRADKLFTPLLPEKKRRAIEALGYGTVNKIFLEFSKPWWTSEWGGVNFITDPAKATGEWEDRVLGFSTVRGQPNILIGWITGSAARQFETRSEAEVLLKCSALLRRAVGADFAYEEPTRMIRSLWQSNPYFCGSYSFRSKKSIEFDVCPSDLAEPVADSNGSLRLLFAGEATHDHRYSTVHAAVETGWREADRIMEFVKETKFSAKL</sequence>